<accession>A0A0E9REN6</accession>
<name>A0A0E9REN6_ANGAN</name>
<reference evidence="1" key="1">
    <citation type="submission" date="2014-11" db="EMBL/GenBank/DDBJ databases">
        <authorList>
            <person name="Amaro Gonzalez C."/>
        </authorList>
    </citation>
    <scope>NUCLEOTIDE SEQUENCE</scope>
</reference>
<reference evidence="1" key="2">
    <citation type="journal article" date="2015" name="Fish Shellfish Immunol.">
        <title>Early steps in the European eel (Anguilla anguilla)-Vibrio vulnificus interaction in the gills: Role of the RtxA13 toxin.</title>
        <authorList>
            <person name="Callol A."/>
            <person name="Pajuelo D."/>
            <person name="Ebbesson L."/>
            <person name="Teles M."/>
            <person name="MacKenzie S."/>
            <person name="Amaro C."/>
        </authorList>
    </citation>
    <scope>NUCLEOTIDE SEQUENCE</scope>
</reference>
<dbReference type="EMBL" id="GBXM01080956">
    <property type="protein sequence ID" value="JAH27621.1"/>
    <property type="molecule type" value="Transcribed_RNA"/>
</dbReference>
<dbReference type="AlphaFoldDB" id="A0A0E9REN6"/>
<evidence type="ECO:0000313" key="1">
    <source>
        <dbReference type="EMBL" id="JAH27621.1"/>
    </source>
</evidence>
<organism evidence="1">
    <name type="scientific">Anguilla anguilla</name>
    <name type="common">European freshwater eel</name>
    <name type="synonym">Muraena anguilla</name>
    <dbReference type="NCBI Taxonomy" id="7936"/>
    <lineage>
        <taxon>Eukaryota</taxon>
        <taxon>Metazoa</taxon>
        <taxon>Chordata</taxon>
        <taxon>Craniata</taxon>
        <taxon>Vertebrata</taxon>
        <taxon>Euteleostomi</taxon>
        <taxon>Actinopterygii</taxon>
        <taxon>Neopterygii</taxon>
        <taxon>Teleostei</taxon>
        <taxon>Anguilliformes</taxon>
        <taxon>Anguillidae</taxon>
        <taxon>Anguilla</taxon>
    </lineage>
</organism>
<proteinExistence type="predicted"/>
<protein>
    <submittedName>
        <fullName evidence="1">Uncharacterized protein</fullName>
    </submittedName>
</protein>
<sequence>MKRLHRKLSLVCYHNPLDIVHKLEKEIL</sequence>